<dbReference type="EMBL" id="MU006706">
    <property type="protein sequence ID" value="KAF2630908.1"/>
    <property type="molecule type" value="Genomic_DNA"/>
</dbReference>
<gene>
    <name evidence="1" type="ORF">BU25DRAFT_408173</name>
</gene>
<evidence type="ECO:0000313" key="2">
    <source>
        <dbReference type="Proteomes" id="UP000799754"/>
    </source>
</evidence>
<evidence type="ECO:0000313" key="1">
    <source>
        <dbReference type="EMBL" id="KAF2630908.1"/>
    </source>
</evidence>
<dbReference type="Proteomes" id="UP000799754">
    <property type="component" value="Unassembled WGS sequence"/>
</dbReference>
<keyword evidence="2" id="KW-1185">Reference proteome</keyword>
<sequence>MLPDELAPDGTEERELLPCGCLYDAAMLEMWCVKKGMFVDAELKREKLDPNVDWVEHLGPKTFGKHKLLLLRFWEMMFGPFNCQTLFNLHGARVNAVWQFSELETQALAQFGPNPGYVQLEKPPRARPKRKRDAVPVNPAL</sequence>
<organism evidence="1 2">
    <name type="scientific">Macroventuria anomochaeta</name>
    <dbReference type="NCBI Taxonomy" id="301207"/>
    <lineage>
        <taxon>Eukaryota</taxon>
        <taxon>Fungi</taxon>
        <taxon>Dikarya</taxon>
        <taxon>Ascomycota</taxon>
        <taxon>Pezizomycotina</taxon>
        <taxon>Dothideomycetes</taxon>
        <taxon>Pleosporomycetidae</taxon>
        <taxon>Pleosporales</taxon>
        <taxon>Pleosporineae</taxon>
        <taxon>Didymellaceae</taxon>
        <taxon>Macroventuria</taxon>
    </lineage>
</organism>
<comment type="caution">
    <text evidence="1">The sequence shown here is derived from an EMBL/GenBank/DDBJ whole genome shotgun (WGS) entry which is preliminary data.</text>
</comment>
<reference evidence="1" key="1">
    <citation type="journal article" date="2020" name="Stud. Mycol.">
        <title>101 Dothideomycetes genomes: a test case for predicting lifestyles and emergence of pathogens.</title>
        <authorList>
            <person name="Haridas S."/>
            <person name="Albert R."/>
            <person name="Binder M."/>
            <person name="Bloem J."/>
            <person name="Labutti K."/>
            <person name="Salamov A."/>
            <person name="Andreopoulos B."/>
            <person name="Baker S."/>
            <person name="Barry K."/>
            <person name="Bills G."/>
            <person name="Bluhm B."/>
            <person name="Cannon C."/>
            <person name="Castanera R."/>
            <person name="Culley D."/>
            <person name="Daum C."/>
            <person name="Ezra D."/>
            <person name="Gonzalez J."/>
            <person name="Henrissat B."/>
            <person name="Kuo A."/>
            <person name="Liang C."/>
            <person name="Lipzen A."/>
            <person name="Lutzoni F."/>
            <person name="Magnuson J."/>
            <person name="Mondo S."/>
            <person name="Nolan M."/>
            <person name="Ohm R."/>
            <person name="Pangilinan J."/>
            <person name="Park H.-J."/>
            <person name="Ramirez L."/>
            <person name="Alfaro M."/>
            <person name="Sun H."/>
            <person name="Tritt A."/>
            <person name="Yoshinaga Y."/>
            <person name="Zwiers L.-H."/>
            <person name="Turgeon B."/>
            <person name="Goodwin S."/>
            <person name="Spatafora J."/>
            <person name="Crous P."/>
            <person name="Grigoriev I."/>
        </authorList>
    </citation>
    <scope>NUCLEOTIDE SEQUENCE</scope>
    <source>
        <strain evidence="1">CBS 525.71</strain>
    </source>
</reference>
<name>A0ACB6SC39_9PLEO</name>
<accession>A0ACB6SC39</accession>
<proteinExistence type="predicted"/>
<protein>
    <submittedName>
        <fullName evidence="1">Uncharacterized protein</fullName>
    </submittedName>
</protein>